<reference evidence="2" key="1">
    <citation type="journal article" date="2019" name="Int. J. Syst. Evol. Microbiol.">
        <title>The Global Catalogue of Microorganisms (GCM) 10K type strain sequencing project: providing services to taxonomists for standard genome sequencing and annotation.</title>
        <authorList>
            <consortium name="The Broad Institute Genomics Platform"/>
            <consortium name="The Broad Institute Genome Sequencing Center for Infectious Disease"/>
            <person name="Wu L."/>
            <person name="Ma J."/>
        </authorList>
    </citation>
    <scope>NUCLEOTIDE SEQUENCE [LARGE SCALE GENOMIC DNA]</scope>
    <source>
        <strain evidence="2">JCM 14304</strain>
    </source>
</reference>
<organism evidence="1 2">
    <name type="scientific">Kribbella karoonensis</name>
    <dbReference type="NCBI Taxonomy" id="324851"/>
    <lineage>
        <taxon>Bacteria</taxon>
        <taxon>Bacillati</taxon>
        <taxon>Actinomycetota</taxon>
        <taxon>Actinomycetes</taxon>
        <taxon>Propionibacteriales</taxon>
        <taxon>Kribbellaceae</taxon>
        <taxon>Kribbella</taxon>
    </lineage>
</organism>
<gene>
    <name evidence="1" type="ORF">GCM10009742_75440</name>
</gene>
<dbReference type="Proteomes" id="UP001500190">
    <property type="component" value="Unassembled WGS sequence"/>
</dbReference>
<name>A0ABP4QJ09_9ACTN</name>
<accession>A0ABP4QJ09</accession>
<comment type="caution">
    <text evidence="1">The sequence shown here is derived from an EMBL/GenBank/DDBJ whole genome shotgun (WGS) entry which is preliminary data.</text>
</comment>
<protein>
    <submittedName>
        <fullName evidence="1">MmcQ/YjbR family DNA-binding protein</fullName>
    </submittedName>
</protein>
<dbReference type="Pfam" id="PF04237">
    <property type="entry name" value="YjbR"/>
    <property type="match status" value="1"/>
</dbReference>
<evidence type="ECO:0000313" key="2">
    <source>
        <dbReference type="Proteomes" id="UP001500190"/>
    </source>
</evidence>
<proteinExistence type="predicted"/>
<evidence type="ECO:0000313" key="1">
    <source>
        <dbReference type="EMBL" id="GAA1613161.1"/>
    </source>
</evidence>
<sequence>MVGLGDVERVVAGLPETVEVERHGTQTWKVGGKAYAWVRPFSKADLKRFGDETPPEGPILALTVEDLAEKEAVLAARAGDGFFTIPHFDGYAAVLVQLNKVSERVLEEALLDAWLVHAPADVAKARLGRS</sequence>
<dbReference type="RefSeq" id="WP_344200746.1">
    <property type="nucleotide sequence ID" value="NZ_BAAAND010000013.1"/>
</dbReference>
<dbReference type="EMBL" id="BAAAND010000013">
    <property type="protein sequence ID" value="GAA1613161.1"/>
    <property type="molecule type" value="Genomic_DNA"/>
</dbReference>
<dbReference type="GO" id="GO:0003677">
    <property type="term" value="F:DNA binding"/>
    <property type="evidence" value="ECO:0007669"/>
    <property type="project" value="UniProtKB-KW"/>
</dbReference>
<keyword evidence="1" id="KW-0238">DNA-binding</keyword>
<dbReference type="InterPro" id="IPR058532">
    <property type="entry name" value="YjbR/MT2646/Rv2570-like"/>
</dbReference>
<keyword evidence="2" id="KW-1185">Reference proteome</keyword>